<keyword evidence="2" id="KW-1185">Reference proteome</keyword>
<dbReference type="Proteomes" id="UP001642406">
    <property type="component" value="Unassembled WGS sequence"/>
</dbReference>
<sequence length="407" mass="46066">MWETGDAKHKVEEYNAIRSPTIAEYASSVGAYKEWTHTCIALHQIAGHITASQVESAATGLADLIRLLIKNAHRMGLLSQSLNEESCMPPSKHVALYYKQVFWAKFVALAFAVFSEHALRVDLVTGDSDWAKSVPEAAVMEALIIPDRSQTPTPTPLTGRVFRLDGFLSLDNMIPEYWWRYGRNLDTAWDEFLNKFCERQSMSPIYNEVETETTHEPHPAISRLQDDPVESEYEGYNTYRDFGIIEDLSLAYDDVSKVHVPLLTSMDEEIEEEVENKYQEETREDEGFGAFKGVTKSQLLANPSSLNLMSQFTAVRIRGGLQALANVIFGGIDGANELVAREDTESVLAREQLDMLQAMADDSFYGYERLLQWQPREGPRSHTGIRAMRQKLANIYRHPLELYSAVV</sequence>
<accession>A0ABP0BH67</accession>
<evidence type="ECO:0000313" key="2">
    <source>
        <dbReference type="Proteomes" id="UP001642406"/>
    </source>
</evidence>
<name>A0ABP0BH67_9PEZI</name>
<proteinExistence type="predicted"/>
<reference evidence="1 2" key="1">
    <citation type="submission" date="2024-01" db="EMBL/GenBank/DDBJ databases">
        <authorList>
            <person name="Allen C."/>
            <person name="Tagirdzhanova G."/>
        </authorList>
    </citation>
    <scope>NUCLEOTIDE SEQUENCE [LARGE SCALE GENOMIC DNA]</scope>
</reference>
<organism evidence="1 2">
    <name type="scientific">Sporothrix bragantina</name>
    <dbReference type="NCBI Taxonomy" id="671064"/>
    <lineage>
        <taxon>Eukaryota</taxon>
        <taxon>Fungi</taxon>
        <taxon>Dikarya</taxon>
        <taxon>Ascomycota</taxon>
        <taxon>Pezizomycotina</taxon>
        <taxon>Sordariomycetes</taxon>
        <taxon>Sordariomycetidae</taxon>
        <taxon>Ophiostomatales</taxon>
        <taxon>Ophiostomataceae</taxon>
        <taxon>Sporothrix</taxon>
    </lineage>
</organism>
<protein>
    <submittedName>
        <fullName evidence="1">Uncharacterized protein</fullName>
    </submittedName>
</protein>
<dbReference type="EMBL" id="CAWUHC010000025">
    <property type="protein sequence ID" value="CAK7218861.1"/>
    <property type="molecule type" value="Genomic_DNA"/>
</dbReference>
<gene>
    <name evidence="1" type="ORF">SBRCBS47491_003648</name>
</gene>
<evidence type="ECO:0000313" key="1">
    <source>
        <dbReference type="EMBL" id="CAK7218861.1"/>
    </source>
</evidence>
<comment type="caution">
    <text evidence="1">The sequence shown here is derived from an EMBL/GenBank/DDBJ whole genome shotgun (WGS) entry which is preliminary data.</text>
</comment>